<feature type="domain" description="Large ribosomal subunit protein bL25 L25" evidence="7">
    <location>
        <begin position="8"/>
        <end position="94"/>
    </location>
</feature>
<sequence length="225" mass="24420">MASKVNNLTALVRTEFGKGAARRTRRDGLVPAVLYGHATDPQHLALDARAFAAVLRNDGTNAVLTLDIDGKSQLALTKSIVVHPIRRSIEHADLLVLKKGERVTVEVNIIVEGDAAPGTLVVTDSTYIEIEADALEIPENFVISVEDNQIDTQYYAKDVELPEGVTLMSDPEQLLVNVVEAPSEEELEADGEGTEPITEEGEAETQEEAESHEDSDDEESKDSDS</sequence>
<dbReference type="Gene3D" id="2.40.240.10">
    <property type="entry name" value="Ribosomal Protein L25, Chain P"/>
    <property type="match status" value="1"/>
</dbReference>
<dbReference type="PANTHER" id="PTHR33284:SF1">
    <property type="entry name" value="RIBOSOMAL PROTEIN L25_GLN-TRNA SYNTHETASE, ANTI-CODON-BINDING DOMAIN-CONTAINING PROTEIN"/>
    <property type="match status" value="1"/>
</dbReference>
<evidence type="ECO:0000259" key="8">
    <source>
        <dbReference type="Pfam" id="PF14693"/>
    </source>
</evidence>
<dbReference type="InterPro" id="IPR037121">
    <property type="entry name" value="Ribosomal_bL25_C"/>
</dbReference>
<dbReference type="InterPro" id="IPR020056">
    <property type="entry name" value="Rbsml_bL25/Gln-tRNA_synth_N"/>
</dbReference>
<comment type="similarity">
    <text evidence="5">Belongs to the bacterial ribosomal protein bL25 family. CTC subfamily.</text>
</comment>
<dbReference type="HAMAP" id="MF_01334">
    <property type="entry name" value="Ribosomal_bL25_CTC"/>
    <property type="match status" value="1"/>
</dbReference>
<protein>
    <recommendedName>
        <fullName evidence="5">Large ribosomal subunit protein bL25</fullName>
    </recommendedName>
    <alternativeName>
        <fullName evidence="5">General stress protein CTC</fullName>
    </alternativeName>
</protein>
<evidence type="ECO:0000313" key="9">
    <source>
        <dbReference type="EMBL" id="MDV6230144.1"/>
    </source>
</evidence>
<gene>
    <name evidence="5" type="primary">rplY</name>
    <name evidence="5" type="synonym">ctc</name>
    <name evidence="9" type="ORF">R3P95_06250</name>
</gene>
<evidence type="ECO:0000256" key="2">
    <source>
        <dbReference type="ARBA" id="ARBA00022884"/>
    </source>
</evidence>
<dbReference type="InterPro" id="IPR029751">
    <property type="entry name" value="Ribosomal_L25_dom"/>
</dbReference>
<accession>A0ABU4AV80</accession>
<dbReference type="GO" id="GO:0005840">
    <property type="term" value="C:ribosome"/>
    <property type="evidence" value="ECO:0007669"/>
    <property type="project" value="UniProtKB-KW"/>
</dbReference>
<dbReference type="RefSeq" id="WP_317532641.1">
    <property type="nucleotide sequence ID" value="NZ_JAWLKE010000002.1"/>
</dbReference>
<dbReference type="NCBIfam" id="NF004131">
    <property type="entry name" value="PRK05618.2-1"/>
    <property type="match status" value="1"/>
</dbReference>
<dbReference type="SUPFAM" id="SSF50715">
    <property type="entry name" value="Ribosomal protein L25-like"/>
    <property type="match status" value="1"/>
</dbReference>
<dbReference type="CDD" id="cd00495">
    <property type="entry name" value="Ribosomal_L25_TL5_CTC"/>
    <property type="match status" value="1"/>
</dbReference>
<proteinExistence type="inferred from homology"/>
<dbReference type="NCBIfam" id="TIGR00731">
    <property type="entry name" value="bL25_bact_ctc"/>
    <property type="match status" value="1"/>
</dbReference>
<keyword evidence="10" id="KW-1185">Reference proteome</keyword>
<feature type="domain" description="Large ribosomal subunit protein bL25 beta" evidence="8">
    <location>
        <begin position="103"/>
        <end position="180"/>
    </location>
</feature>
<evidence type="ECO:0000256" key="4">
    <source>
        <dbReference type="ARBA" id="ARBA00023274"/>
    </source>
</evidence>
<feature type="compositionally biased region" description="Acidic residues" evidence="6">
    <location>
        <begin position="182"/>
        <end position="225"/>
    </location>
</feature>
<dbReference type="Pfam" id="PF01386">
    <property type="entry name" value="Ribosomal_L25p"/>
    <property type="match status" value="1"/>
</dbReference>
<dbReference type="Pfam" id="PF14693">
    <property type="entry name" value="Ribosomal_TL5_C"/>
    <property type="match status" value="1"/>
</dbReference>
<comment type="caution">
    <text evidence="9">The sequence shown here is derived from an EMBL/GenBank/DDBJ whole genome shotgun (WGS) entry which is preliminary data.</text>
</comment>
<evidence type="ECO:0000259" key="7">
    <source>
        <dbReference type="Pfam" id="PF01386"/>
    </source>
</evidence>
<organism evidence="9 10">
    <name type="scientific">Rhodococcus cercidiphylli</name>
    <dbReference type="NCBI Taxonomy" id="489916"/>
    <lineage>
        <taxon>Bacteria</taxon>
        <taxon>Bacillati</taxon>
        <taxon>Actinomycetota</taxon>
        <taxon>Actinomycetes</taxon>
        <taxon>Mycobacteriales</taxon>
        <taxon>Nocardiaceae</taxon>
        <taxon>Rhodococcus</taxon>
    </lineage>
</organism>
<name>A0ABU4AV80_9NOCA</name>
<dbReference type="EMBL" id="JAWLKE010000002">
    <property type="protein sequence ID" value="MDV6230144.1"/>
    <property type="molecule type" value="Genomic_DNA"/>
</dbReference>
<dbReference type="InterPro" id="IPR001021">
    <property type="entry name" value="Ribosomal_bL25_long"/>
</dbReference>
<dbReference type="Proteomes" id="UP001185899">
    <property type="component" value="Unassembled WGS sequence"/>
</dbReference>
<evidence type="ECO:0000256" key="5">
    <source>
        <dbReference type="HAMAP-Rule" id="MF_01334"/>
    </source>
</evidence>
<feature type="region of interest" description="Disordered" evidence="6">
    <location>
        <begin position="180"/>
        <end position="225"/>
    </location>
</feature>
<dbReference type="PANTHER" id="PTHR33284">
    <property type="entry name" value="RIBOSOMAL PROTEIN L25/GLN-TRNA SYNTHETASE, ANTI-CODON-BINDING DOMAIN-CONTAINING PROTEIN"/>
    <property type="match status" value="1"/>
</dbReference>
<reference evidence="9 10" key="1">
    <citation type="submission" date="2023-10" db="EMBL/GenBank/DDBJ databases">
        <title>Development of a sustainable strategy for remediation of hydrocarbon-contaminated territories based on the waste exchange concept.</title>
        <authorList>
            <person name="Krivoruchko A."/>
        </authorList>
    </citation>
    <scope>NUCLEOTIDE SEQUENCE [LARGE SCALE GENOMIC DNA]</scope>
    <source>
        <strain evidence="9 10">IEGM 1322</strain>
    </source>
</reference>
<keyword evidence="4 5" id="KW-0687">Ribonucleoprotein</keyword>
<keyword evidence="3 5" id="KW-0689">Ribosomal protein</keyword>
<dbReference type="InterPro" id="IPR020057">
    <property type="entry name" value="Ribosomal_bL25_b-dom"/>
</dbReference>
<keyword evidence="1 5" id="KW-0699">rRNA-binding</keyword>
<evidence type="ECO:0000313" key="10">
    <source>
        <dbReference type="Proteomes" id="UP001185899"/>
    </source>
</evidence>
<dbReference type="Gene3D" id="2.170.120.20">
    <property type="entry name" value="Ribosomal protein L25, beta domain"/>
    <property type="match status" value="1"/>
</dbReference>
<comment type="subunit">
    <text evidence="5">Part of the 50S ribosomal subunit; part of the 5S rRNA/L5/L18/L25 subcomplex. Contacts the 5S rRNA. Binds to the 5S rRNA independently of L5 and L18.</text>
</comment>
<evidence type="ECO:0000256" key="3">
    <source>
        <dbReference type="ARBA" id="ARBA00022980"/>
    </source>
</evidence>
<dbReference type="InterPro" id="IPR020930">
    <property type="entry name" value="Ribosomal_uL5_bac-type"/>
</dbReference>
<dbReference type="InterPro" id="IPR011035">
    <property type="entry name" value="Ribosomal_bL25/Gln-tRNA_synth"/>
</dbReference>
<evidence type="ECO:0000256" key="1">
    <source>
        <dbReference type="ARBA" id="ARBA00022730"/>
    </source>
</evidence>
<keyword evidence="2 5" id="KW-0694">RNA-binding</keyword>
<comment type="function">
    <text evidence="5">This is one of the proteins that binds to the 5S RNA in the ribosome where it forms part of the central protuberance.</text>
</comment>
<evidence type="ECO:0000256" key="6">
    <source>
        <dbReference type="SAM" id="MobiDB-lite"/>
    </source>
</evidence>